<feature type="compositionally biased region" description="Polar residues" evidence="2">
    <location>
        <begin position="557"/>
        <end position="570"/>
    </location>
</feature>
<feature type="compositionally biased region" description="Polar residues" evidence="2">
    <location>
        <begin position="1"/>
        <end position="14"/>
    </location>
</feature>
<evidence type="ECO:0000313" key="4">
    <source>
        <dbReference type="Proteomes" id="UP000565441"/>
    </source>
</evidence>
<proteinExistence type="predicted"/>
<dbReference type="Proteomes" id="UP000565441">
    <property type="component" value="Unassembled WGS sequence"/>
</dbReference>
<feature type="compositionally biased region" description="Polar residues" evidence="2">
    <location>
        <begin position="104"/>
        <end position="119"/>
    </location>
</feature>
<feature type="compositionally biased region" description="Polar residues" evidence="2">
    <location>
        <begin position="345"/>
        <end position="359"/>
    </location>
</feature>
<evidence type="ECO:0000313" key="3">
    <source>
        <dbReference type="EMBL" id="KAF5372785.1"/>
    </source>
</evidence>
<dbReference type="GO" id="GO:0008270">
    <property type="term" value="F:zinc ion binding"/>
    <property type="evidence" value="ECO:0007669"/>
    <property type="project" value="InterPro"/>
</dbReference>
<feature type="compositionally biased region" description="Polar residues" evidence="2">
    <location>
        <begin position="536"/>
        <end position="545"/>
    </location>
</feature>
<evidence type="ECO:0000256" key="2">
    <source>
        <dbReference type="SAM" id="MobiDB-lite"/>
    </source>
</evidence>
<evidence type="ECO:0000256" key="1">
    <source>
        <dbReference type="ARBA" id="ARBA00022664"/>
    </source>
</evidence>
<dbReference type="GO" id="GO:0006397">
    <property type="term" value="P:mRNA processing"/>
    <property type="evidence" value="ECO:0007669"/>
    <property type="project" value="UniProtKB-KW"/>
</dbReference>
<dbReference type="SUPFAM" id="SSF57756">
    <property type="entry name" value="Retrovirus zinc finger-like domains"/>
    <property type="match status" value="1"/>
</dbReference>
<dbReference type="GO" id="GO:0003676">
    <property type="term" value="F:nucleic acid binding"/>
    <property type="evidence" value="ECO:0007669"/>
    <property type="project" value="InterPro"/>
</dbReference>
<keyword evidence="4" id="KW-1185">Reference proteome</keyword>
<accession>A0A8H5LWN2</accession>
<evidence type="ECO:0008006" key="5">
    <source>
        <dbReference type="Google" id="ProtNLM"/>
    </source>
</evidence>
<reference evidence="3 4" key="1">
    <citation type="journal article" date="2020" name="ISME J.">
        <title>Uncovering the hidden diversity of litter-decomposition mechanisms in mushroom-forming fungi.</title>
        <authorList>
            <person name="Floudas D."/>
            <person name="Bentzer J."/>
            <person name="Ahren D."/>
            <person name="Johansson T."/>
            <person name="Persson P."/>
            <person name="Tunlid A."/>
        </authorList>
    </citation>
    <scope>NUCLEOTIDE SEQUENCE [LARGE SCALE GENOMIC DNA]</scope>
    <source>
        <strain evidence="3 4">CBS 661.87</strain>
    </source>
</reference>
<feature type="region of interest" description="Disordered" evidence="2">
    <location>
        <begin position="294"/>
        <end position="319"/>
    </location>
</feature>
<sequence>MSSTIVEPNTTIRYQNFEGPSFTQRRPSPPPFETSPASTGPPMQGTFGSNRSRLEHQIFQPGQHEGDFSSVSQDPRRPLPRTPSNVFNPSYQLATPNYPPLPPSATTSGPPLSSNQTPGSYYERLRHPEMFQRRDRAREEGQGQFARQQNPFLHGSDHERILYELRMTREEFSRQAHELLVETMGMDHQPRTPEQWANLVLSTMQLHEAHRLPPQLTVLLQMGGNERRLHALAGEIQTSNEGRRFSDPQSAGRSFHMPIQEPVPSRIETRFEEPPRATSTVNTQTASALLRRMNQGNAPPSQEGFEPTVTPGADARRAPTFGFWGAHNLQRIPEENPPVEGPFSRPNSGFQGPQGTFANQEGVPPREPENIPLPPSERGIPTPLSYAHSYELREENSERREGAPPRAREDWRQTPPHLASQNRRSPQGPRPISPRERRGIGADPGPGQNVNILDGRQGTQQQFPQFEQYRTGYNPGPAPPIPGGRPNPQYNILNVLAIAPSPETYEGYRDLVTQIDRRYWEHRIENPESYKPLWANNANTPNTSARPPMGPSAGPASRTTPQTAQGNRNARLNAESHDQDPDSGREGKAQDQEIAWDDEEALQANNFGFKKSTRPWVKIDEDVKQQRIRDKACILCGDLEHWMRDCPTANAMGRATYLIGDDIFEFHHKTEEGNAGAIQDLPGL</sequence>
<feature type="compositionally biased region" description="Polar residues" evidence="2">
    <location>
        <begin position="82"/>
        <end position="95"/>
    </location>
</feature>
<feature type="region of interest" description="Disordered" evidence="2">
    <location>
        <begin position="531"/>
        <end position="591"/>
    </location>
</feature>
<feature type="region of interest" description="Disordered" evidence="2">
    <location>
        <begin position="237"/>
        <end position="257"/>
    </location>
</feature>
<organism evidence="3 4">
    <name type="scientific">Tricholomella constricta</name>
    <dbReference type="NCBI Taxonomy" id="117010"/>
    <lineage>
        <taxon>Eukaryota</taxon>
        <taxon>Fungi</taxon>
        <taxon>Dikarya</taxon>
        <taxon>Basidiomycota</taxon>
        <taxon>Agaricomycotina</taxon>
        <taxon>Agaricomycetes</taxon>
        <taxon>Agaricomycetidae</taxon>
        <taxon>Agaricales</taxon>
        <taxon>Tricholomatineae</taxon>
        <taxon>Lyophyllaceae</taxon>
        <taxon>Tricholomella</taxon>
    </lineage>
</organism>
<feature type="region of interest" description="Disordered" evidence="2">
    <location>
        <begin position="332"/>
        <end position="458"/>
    </location>
</feature>
<feature type="compositionally biased region" description="Basic and acidic residues" evidence="2">
    <location>
        <begin position="390"/>
        <end position="412"/>
    </location>
</feature>
<keyword evidence="1" id="KW-0507">mRNA processing</keyword>
<dbReference type="InterPro" id="IPR036875">
    <property type="entry name" value="Znf_CCHC_sf"/>
</dbReference>
<protein>
    <recommendedName>
        <fullName evidence="5">CCHC-type domain-containing protein</fullName>
    </recommendedName>
</protein>
<name>A0A8H5LWN2_9AGAR</name>
<dbReference type="EMBL" id="JAACJP010000041">
    <property type="protein sequence ID" value="KAF5372785.1"/>
    <property type="molecule type" value="Genomic_DNA"/>
</dbReference>
<gene>
    <name evidence="3" type="ORF">D9615_010113</name>
</gene>
<dbReference type="AlphaFoldDB" id="A0A8H5LWN2"/>
<feature type="region of interest" description="Disordered" evidence="2">
    <location>
        <begin position="1"/>
        <end position="121"/>
    </location>
</feature>
<comment type="caution">
    <text evidence="3">The sequence shown here is derived from an EMBL/GenBank/DDBJ whole genome shotgun (WGS) entry which is preliminary data.</text>
</comment>
<feature type="compositionally biased region" description="Basic and acidic residues" evidence="2">
    <location>
        <begin position="574"/>
        <end position="591"/>
    </location>
</feature>